<keyword evidence="2" id="KW-1185">Reference proteome</keyword>
<name>A0A4Y6V407_SACBS</name>
<sequence>MNYITGIFAALLSLLLLFMYPLYEQARSQDKIANLVVQAAVTRFVDSARTKGYITPQMYETFNAQLAATGNPYEVRLEHLRKRYVPEYGDPADPSTFKNRFTAFYDGFYNEQILAVLFPNPISSADDPARRYDMQVGDYIGIKLENVNRTAAVQLWDFLMNDNTDENATVALNYEGMVLNEDR</sequence>
<evidence type="ECO:0000313" key="2">
    <source>
        <dbReference type="Proteomes" id="UP000316968"/>
    </source>
</evidence>
<accession>A0A4Y6V407</accession>
<reference evidence="1 2" key="1">
    <citation type="submission" date="2019-06" db="EMBL/GenBank/DDBJ databases">
        <title>Saccharibacillus brassicae sp. nov., an endophytic bacterium isolated from Chinese cabbage seeds (Brassica pekinensis).</title>
        <authorList>
            <person name="Jiang L."/>
            <person name="Lee J."/>
            <person name="Kim S.W."/>
        </authorList>
    </citation>
    <scope>NUCLEOTIDE SEQUENCE [LARGE SCALE GENOMIC DNA]</scope>
    <source>
        <strain evidence="2">KCTC 43072 / ATSA2</strain>
    </source>
</reference>
<dbReference type="Proteomes" id="UP000316968">
    <property type="component" value="Chromosome"/>
</dbReference>
<dbReference type="RefSeq" id="WP_141449947.1">
    <property type="nucleotide sequence ID" value="NZ_CP041217.1"/>
</dbReference>
<protein>
    <submittedName>
        <fullName evidence="1">Uncharacterized protein</fullName>
    </submittedName>
</protein>
<dbReference type="OrthoDB" id="2082320at2"/>
<proteinExistence type="predicted"/>
<organism evidence="1 2">
    <name type="scientific">Saccharibacillus brassicae</name>
    <dbReference type="NCBI Taxonomy" id="2583377"/>
    <lineage>
        <taxon>Bacteria</taxon>
        <taxon>Bacillati</taxon>
        <taxon>Bacillota</taxon>
        <taxon>Bacilli</taxon>
        <taxon>Bacillales</taxon>
        <taxon>Paenibacillaceae</taxon>
        <taxon>Saccharibacillus</taxon>
    </lineage>
</organism>
<dbReference type="EMBL" id="CP041217">
    <property type="protein sequence ID" value="QDH23410.1"/>
    <property type="molecule type" value="Genomic_DNA"/>
</dbReference>
<gene>
    <name evidence="1" type="ORF">FFV09_22610</name>
</gene>
<dbReference type="KEGG" id="saca:FFV09_22610"/>
<dbReference type="AlphaFoldDB" id="A0A4Y6V407"/>
<evidence type="ECO:0000313" key="1">
    <source>
        <dbReference type="EMBL" id="QDH23410.1"/>
    </source>
</evidence>